<feature type="compositionally biased region" description="Polar residues" evidence="1">
    <location>
        <begin position="231"/>
        <end position="251"/>
    </location>
</feature>
<feature type="compositionally biased region" description="Basic and acidic residues" evidence="1">
    <location>
        <begin position="373"/>
        <end position="382"/>
    </location>
</feature>
<name>A0A8H7DJJ5_9AGAR</name>
<gene>
    <name evidence="2" type="ORF">MSAN_00074900</name>
</gene>
<feature type="compositionally biased region" description="Low complexity" evidence="1">
    <location>
        <begin position="293"/>
        <end position="316"/>
    </location>
</feature>
<dbReference type="Proteomes" id="UP000623467">
    <property type="component" value="Unassembled WGS sequence"/>
</dbReference>
<protein>
    <submittedName>
        <fullName evidence="2">cAMP-independent regulatory protein pac2</fullName>
    </submittedName>
</protein>
<dbReference type="OrthoDB" id="5572844at2759"/>
<dbReference type="EMBL" id="JACAZH010000001">
    <property type="protein sequence ID" value="KAF7376585.1"/>
    <property type="molecule type" value="Genomic_DNA"/>
</dbReference>
<dbReference type="InterPro" id="IPR018608">
    <property type="entry name" value="Gti1/Pac2"/>
</dbReference>
<dbReference type="PANTHER" id="PTHR28027:SF1">
    <property type="entry name" value="CAMP INDEPENDENT REGULATORY PROTEIN (AFU_ORTHOLOGUE AFUA_3G09640)"/>
    <property type="match status" value="1"/>
</dbReference>
<dbReference type="AlphaFoldDB" id="A0A8H7DJJ5"/>
<comment type="caution">
    <text evidence="2">The sequence shown here is derived from an EMBL/GenBank/DDBJ whole genome shotgun (WGS) entry which is preliminary data.</text>
</comment>
<keyword evidence="3" id="KW-1185">Reference proteome</keyword>
<dbReference type="Pfam" id="PF09729">
    <property type="entry name" value="Gti1_Pac2"/>
    <property type="match status" value="1"/>
</dbReference>
<evidence type="ECO:0000313" key="2">
    <source>
        <dbReference type="EMBL" id="KAF7376585.1"/>
    </source>
</evidence>
<proteinExistence type="predicted"/>
<evidence type="ECO:0000256" key="1">
    <source>
        <dbReference type="SAM" id="MobiDB-lite"/>
    </source>
</evidence>
<feature type="region of interest" description="Disordered" evidence="1">
    <location>
        <begin position="365"/>
        <end position="387"/>
    </location>
</feature>
<organism evidence="2 3">
    <name type="scientific">Mycena sanguinolenta</name>
    <dbReference type="NCBI Taxonomy" id="230812"/>
    <lineage>
        <taxon>Eukaryota</taxon>
        <taxon>Fungi</taxon>
        <taxon>Dikarya</taxon>
        <taxon>Basidiomycota</taxon>
        <taxon>Agaricomycotina</taxon>
        <taxon>Agaricomycetes</taxon>
        <taxon>Agaricomycetidae</taxon>
        <taxon>Agaricales</taxon>
        <taxon>Marasmiineae</taxon>
        <taxon>Mycenaceae</taxon>
        <taxon>Mycena</taxon>
    </lineage>
</organism>
<accession>A0A8H7DJJ5</accession>
<sequence>MPPAPPHQQQPSQTPTCTNLRIRSVDDAHKIFFAVQSGLLPMVSRRLDLEERAALRTGCVYAWEERSPNAEITGIGIERFTEGRRWSASRVRDEFLFYYEKWVADPNSNNKKEPPGWEQLVKQTYSVWVETGKGRRKWHLTAYFTQSTVDQLGTVDDIPKVCHLQVPPGLFTSTRIGKRKNTEHDVPAQSVARVYAAFPSPLPPLAPRPVASTSAVPRPPSPLSSHPESPTTYQSGLHFSYSSPQHSDLTLPQSQYAAPTSTQTYNTGINGEFSTTRASGGWITSPLAPYQRSNSPRSEYNSSSSSSSSYGSSPAPSYGYGPMASSAHALPRLLLPVDPTPIAAIGDDERRAEIGPCRDLAPLNSLRPHPYRHRDPADDKTLRRLGPRATLARARYLASTMDPSSSSESN</sequence>
<evidence type="ECO:0000313" key="3">
    <source>
        <dbReference type="Proteomes" id="UP000623467"/>
    </source>
</evidence>
<feature type="region of interest" description="Disordered" evidence="1">
    <location>
        <begin position="209"/>
        <end position="251"/>
    </location>
</feature>
<dbReference type="GO" id="GO:0003677">
    <property type="term" value="F:DNA binding"/>
    <property type="evidence" value="ECO:0007669"/>
    <property type="project" value="TreeGrafter"/>
</dbReference>
<feature type="region of interest" description="Disordered" evidence="1">
    <location>
        <begin position="277"/>
        <end position="316"/>
    </location>
</feature>
<dbReference type="PANTHER" id="PTHR28027">
    <property type="entry name" value="TRANSCRIPTIONAL REGULATOR MIT1"/>
    <property type="match status" value="1"/>
</dbReference>
<reference evidence="2" key="1">
    <citation type="submission" date="2020-05" db="EMBL/GenBank/DDBJ databases">
        <title>Mycena genomes resolve the evolution of fungal bioluminescence.</title>
        <authorList>
            <person name="Tsai I.J."/>
        </authorList>
    </citation>
    <scope>NUCLEOTIDE SEQUENCE</scope>
    <source>
        <strain evidence="2">160909Yilan</strain>
    </source>
</reference>